<feature type="region of interest" description="Disordered" evidence="2">
    <location>
        <begin position="173"/>
        <end position="197"/>
    </location>
</feature>
<accession>M3APB7</accession>
<name>M3APB7_PSEFD</name>
<reference evidence="4 5" key="1">
    <citation type="journal article" date="2012" name="PLoS Pathog.">
        <title>Diverse lifestyles and strategies of plant pathogenesis encoded in the genomes of eighteen Dothideomycetes fungi.</title>
        <authorList>
            <person name="Ohm R.A."/>
            <person name="Feau N."/>
            <person name="Henrissat B."/>
            <person name="Schoch C.L."/>
            <person name="Horwitz B.A."/>
            <person name="Barry K.W."/>
            <person name="Condon B.J."/>
            <person name="Copeland A.C."/>
            <person name="Dhillon B."/>
            <person name="Glaser F."/>
            <person name="Hesse C.N."/>
            <person name="Kosti I."/>
            <person name="LaButti K."/>
            <person name="Lindquist E.A."/>
            <person name="Lucas S."/>
            <person name="Salamov A.A."/>
            <person name="Bradshaw R.E."/>
            <person name="Ciuffetti L."/>
            <person name="Hamelin R.C."/>
            <person name="Kema G.H.J."/>
            <person name="Lawrence C."/>
            <person name="Scott J.A."/>
            <person name="Spatafora J.W."/>
            <person name="Turgeon B.G."/>
            <person name="de Wit P.J.G.M."/>
            <person name="Zhong S."/>
            <person name="Goodwin S.B."/>
            <person name="Grigoriev I.V."/>
        </authorList>
    </citation>
    <scope>NUCLEOTIDE SEQUENCE [LARGE SCALE GENOMIC DNA]</scope>
    <source>
        <strain evidence="4 5">CIRAD86</strain>
    </source>
</reference>
<keyword evidence="1" id="KW-0862">Zinc</keyword>
<dbReference type="VEuPathDB" id="FungiDB:MYCFIDRAFT_177892"/>
<dbReference type="GeneID" id="19333858"/>
<keyword evidence="5" id="KW-1185">Reference proteome</keyword>
<sequence length="276" mass="30478">MIQGKPDRDEIRRSVSLYLRSQESSANPFYAATPSILPSLSHTRPMSREKGHQTASSTLDKSSSSNFSPKVSRIQNTSSHGQAPMGRAWRMDHIVSKRQQPRASKDLLPPSHEGYNFPNLVHVHAPPINDRLAAFAHIHMNESSPLQLPAPPSTCQCDVGICLGCGKDHALRHPADTEMSSPTPSPPPSSSEEDNMLDHRETKAAPIKIEPLSRPSPDLSKISGQATCERCGKLFKRQNDLPRHMKTACPYRPIDRNAKRHFCQTPGDFALSEGEA</sequence>
<proteinExistence type="predicted"/>
<protein>
    <recommendedName>
        <fullName evidence="3">C2H2-type domain-containing protein</fullName>
    </recommendedName>
</protein>
<evidence type="ECO:0000256" key="2">
    <source>
        <dbReference type="SAM" id="MobiDB-lite"/>
    </source>
</evidence>
<evidence type="ECO:0000259" key="3">
    <source>
        <dbReference type="PROSITE" id="PS50157"/>
    </source>
</evidence>
<dbReference type="HOGENOM" id="CLU_1008749_0_0_1"/>
<keyword evidence="1" id="KW-0479">Metal-binding</keyword>
<dbReference type="InterPro" id="IPR013087">
    <property type="entry name" value="Znf_C2H2_type"/>
</dbReference>
<keyword evidence="1" id="KW-0863">Zinc-finger</keyword>
<dbReference type="EMBL" id="KB446562">
    <property type="protein sequence ID" value="EME79262.1"/>
    <property type="molecule type" value="Genomic_DNA"/>
</dbReference>
<organism evidence="4 5">
    <name type="scientific">Pseudocercospora fijiensis (strain CIRAD86)</name>
    <name type="common">Black leaf streak disease fungus</name>
    <name type="synonym">Mycosphaerella fijiensis</name>
    <dbReference type="NCBI Taxonomy" id="383855"/>
    <lineage>
        <taxon>Eukaryota</taxon>
        <taxon>Fungi</taxon>
        <taxon>Dikarya</taxon>
        <taxon>Ascomycota</taxon>
        <taxon>Pezizomycotina</taxon>
        <taxon>Dothideomycetes</taxon>
        <taxon>Dothideomycetidae</taxon>
        <taxon>Mycosphaerellales</taxon>
        <taxon>Mycosphaerellaceae</taxon>
        <taxon>Pseudocercospora</taxon>
    </lineage>
</organism>
<dbReference type="PROSITE" id="PS50157">
    <property type="entry name" value="ZINC_FINGER_C2H2_2"/>
    <property type="match status" value="1"/>
</dbReference>
<dbReference type="GO" id="GO:0008270">
    <property type="term" value="F:zinc ion binding"/>
    <property type="evidence" value="ECO:0007669"/>
    <property type="project" value="UniProtKB-KW"/>
</dbReference>
<dbReference type="KEGG" id="pfj:MYCFIDRAFT_177892"/>
<dbReference type="RefSeq" id="XP_007930028.1">
    <property type="nucleotide sequence ID" value="XM_007931837.1"/>
</dbReference>
<evidence type="ECO:0000313" key="4">
    <source>
        <dbReference type="EMBL" id="EME79262.1"/>
    </source>
</evidence>
<evidence type="ECO:0000313" key="5">
    <source>
        <dbReference type="Proteomes" id="UP000016932"/>
    </source>
</evidence>
<feature type="domain" description="C2H2-type" evidence="3">
    <location>
        <begin position="226"/>
        <end position="253"/>
    </location>
</feature>
<evidence type="ECO:0000256" key="1">
    <source>
        <dbReference type="PROSITE-ProRule" id="PRU00042"/>
    </source>
</evidence>
<feature type="compositionally biased region" description="Low complexity" evidence="2">
    <location>
        <begin position="56"/>
        <end position="72"/>
    </location>
</feature>
<feature type="region of interest" description="Disordered" evidence="2">
    <location>
        <begin position="30"/>
        <end position="85"/>
    </location>
</feature>
<gene>
    <name evidence="4" type="ORF">MYCFIDRAFT_177892</name>
</gene>
<dbReference type="Proteomes" id="UP000016932">
    <property type="component" value="Unassembled WGS sequence"/>
</dbReference>
<dbReference type="AlphaFoldDB" id="M3APB7"/>